<keyword evidence="2" id="KW-0862">Zinc</keyword>
<keyword evidence="2" id="KW-0479">Metal-binding</keyword>
<dbReference type="AlphaFoldDB" id="A0A518DPW0"/>
<dbReference type="RefSeq" id="WP_145051325.1">
    <property type="nucleotide sequence ID" value="NZ_CP036433.1"/>
</dbReference>
<dbReference type="SUPFAM" id="SSF54197">
    <property type="entry name" value="HIT-like"/>
    <property type="match status" value="2"/>
</dbReference>
<dbReference type="EMBL" id="CP036433">
    <property type="protein sequence ID" value="QDU93877.1"/>
    <property type="molecule type" value="Genomic_DNA"/>
</dbReference>
<protein>
    <submittedName>
        <fullName evidence="4">Galactose-1-phosphate uridylyltransferase</fullName>
        <ecNumber evidence="4">2.7.7.12</ecNumber>
    </submittedName>
</protein>
<dbReference type="GO" id="GO:0006012">
    <property type="term" value="P:galactose metabolic process"/>
    <property type="evidence" value="ECO:0007669"/>
    <property type="project" value="InterPro"/>
</dbReference>
<dbReference type="InterPro" id="IPR001937">
    <property type="entry name" value="GalP_UDPtransf1"/>
</dbReference>
<accession>A0A518DPW0</accession>
<dbReference type="Proteomes" id="UP000317648">
    <property type="component" value="Chromosome"/>
</dbReference>
<dbReference type="KEGG" id="lcre:Pla8534_16620"/>
<evidence type="ECO:0000256" key="2">
    <source>
        <dbReference type="PIRSR" id="PIRSR000808-3"/>
    </source>
</evidence>
<dbReference type="PANTHER" id="PTHR42763:SF1">
    <property type="entry name" value="UDP-GLUCOSE--HEXOSE-1-PHOSPHATE URIDYLYLTRANSFERASE"/>
    <property type="match status" value="1"/>
</dbReference>
<dbReference type="EC" id="2.7.7.12" evidence="4"/>
<evidence type="ECO:0000256" key="1">
    <source>
        <dbReference type="PIRSR" id="PIRSR000808-1"/>
    </source>
</evidence>
<keyword evidence="4" id="KW-0548">Nucleotidyltransferase</keyword>
<feature type="binding site" evidence="2">
    <location>
        <position position="117"/>
    </location>
    <ligand>
        <name>Zn(2+)</name>
        <dbReference type="ChEBI" id="CHEBI:29105"/>
    </ligand>
</feature>
<gene>
    <name evidence="4" type="primary">galT</name>
    <name evidence="4" type="ORF">Pla8534_16620</name>
</gene>
<name>A0A518DPW0_9BACT</name>
<evidence type="ECO:0000313" key="4">
    <source>
        <dbReference type="EMBL" id="QDU93877.1"/>
    </source>
</evidence>
<evidence type="ECO:0000313" key="5">
    <source>
        <dbReference type="Proteomes" id="UP000317648"/>
    </source>
</evidence>
<feature type="binding site" evidence="2">
    <location>
        <position position="168"/>
    </location>
    <ligand>
        <name>Zn(2+)</name>
        <dbReference type="ChEBI" id="CHEBI:29105"/>
    </ligand>
</feature>
<dbReference type="InterPro" id="IPR032576">
    <property type="entry name" value="DUF4921"/>
</dbReference>
<comment type="cofactor">
    <cofactor evidence="2">
        <name>Zn(2+)</name>
        <dbReference type="ChEBI" id="CHEBI:29105"/>
    </cofactor>
    <text evidence="2">Binds 1 zinc ion per subunit.</text>
</comment>
<sequence length="334" mass="36911">MMSHLRQDPLRGYWVVVNETRGRRPDEFAAAPARRRALRCPFCGGNEDATPHALAEYRGARNGSASLWQARVIPNKYPAFVGDAPPDRSNGRTIQPAGFHSADNAGRHEVIVESRRHVASFAQLTEDEAERAATVYRDRLLALTETPGLVYGALFKNTGADAGASIEHTHSQLIGMPFLPPEAVLEIENCRQHYNATGGPLLAEIVASELEQAIRVVARTENFIAFCPYASRFPFQMWVAPLQATPRFEHTPVEQLHELAGLLKHLVARIETATQGASHNMLLHTAPLKKTVCPGFSWRLELFPRISRQAGLEWGSGVFINTVAPETAAARLRE</sequence>
<dbReference type="PANTHER" id="PTHR42763">
    <property type="entry name" value="ADP-GLUCOSE PHOSPHORYLASE"/>
    <property type="match status" value="1"/>
</dbReference>
<proteinExistence type="predicted"/>
<keyword evidence="5" id="KW-1185">Reference proteome</keyword>
<dbReference type="Gene3D" id="3.30.428.10">
    <property type="entry name" value="HIT-like"/>
    <property type="match status" value="2"/>
</dbReference>
<feature type="binding site" evidence="2">
    <location>
        <position position="43"/>
    </location>
    <ligand>
        <name>Zn(2+)</name>
        <dbReference type="ChEBI" id="CHEBI:29105"/>
    </ligand>
</feature>
<dbReference type="PIRSF" id="PIRSF000808">
    <property type="entry name" value="GalT"/>
    <property type="match status" value="1"/>
</dbReference>
<feature type="binding site" evidence="2">
    <location>
        <position position="40"/>
    </location>
    <ligand>
        <name>Zn(2+)</name>
        <dbReference type="ChEBI" id="CHEBI:29105"/>
    </ligand>
</feature>
<dbReference type="Pfam" id="PF16268">
    <property type="entry name" value="DUF4921"/>
    <property type="match status" value="1"/>
</dbReference>
<reference evidence="4 5" key="1">
    <citation type="submission" date="2019-02" db="EMBL/GenBank/DDBJ databases">
        <title>Deep-cultivation of Planctomycetes and their phenomic and genomic characterization uncovers novel biology.</title>
        <authorList>
            <person name="Wiegand S."/>
            <person name="Jogler M."/>
            <person name="Boedeker C."/>
            <person name="Pinto D."/>
            <person name="Vollmers J."/>
            <person name="Rivas-Marin E."/>
            <person name="Kohn T."/>
            <person name="Peeters S.H."/>
            <person name="Heuer A."/>
            <person name="Rast P."/>
            <person name="Oberbeckmann S."/>
            <person name="Bunk B."/>
            <person name="Jeske O."/>
            <person name="Meyerdierks A."/>
            <person name="Storesund J.E."/>
            <person name="Kallscheuer N."/>
            <person name="Luecker S."/>
            <person name="Lage O.M."/>
            <person name="Pohl T."/>
            <person name="Merkel B.J."/>
            <person name="Hornburger P."/>
            <person name="Mueller R.-W."/>
            <person name="Bruemmer F."/>
            <person name="Labrenz M."/>
            <person name="Spormann A.M."/>
            <person name="Op den Camp H."/>
            <person name="Overmann J."/>
            <person name="Amann R."/>
            <person name="Jetten M.S.M."/>
            <person name="Mascher T."/>
            <person name="Medema M.H."/>
            <person name="Devos D.P."/>
            <person name="Kaster A.-K."/>
            <person name="Ovreas L."/>
            <person name="Rohde M."/>
            <person name="Galperin M.Y."/>
            <person name="Jogler C."/>
        </authorList>
    </citation>
    <scope>NUCLEOTIDE SEQUENCE [LARGE SCALE GENOMIC DNA]</scope>
    <source>
        <strain evidence="4 5">Pla85_3_4</strain>
    </source>
</reference>
<dbReference type="OrthoDB" id="9769064at2"/>
<dbReference type="InterPro" id="IPR036265">
    <property type="entry name" value="HIT-like_sf"/>
</dbReference>
<organism evidence="4 5">
    <name type="scientific">Lignipirellula cremea</name>
    <dbReference type="NCBI Taxonomy" id="2528010"/>
    <lineage>
        <taxon>Bacteria</taxon>
        <taxon>Pseudomonadati</taxon>
        <taxon>Planctomycetota</taxon>
        <taxon>Planctomycetia</taxon>
        <taxon>Pirellulales</taxon>
        <taxon>Pirellulaceae</taxon>
        <taxon>Lignipirellula</taxon>
    </lineage>
</organism>
<dbReference type="GO" id="GO:0008270">
    <property type="term" value="F:zinc ion binding"/>
    <property type="evidence" value="ECO:0007669"/>
    <property type="project" value="InterPro"/>
</dbReference>
<dbReference type="GO" id="GO:0008108">
    <property type="term" value="F:UDP-glucose:hexose-1-phosphate uridylyltransferase activity"/>
    <property type="evidence" value="ECO:0007669"/>
    <property type="project" value="UniProtKB-EC"/>
</dbReference>
<keyword evidence="4" id="KW-0808">Transferase</keyword>
<evidence type="ECO:0000259" key="3">
    <source>
        <dbReference type="Pfam" id="PF16268"/>
    </source>
</evidence>
<feature type="active site" description="Tele-UMP-histidine intermediate" evidence="1">
    <location>
        <position position="170"/>
    </location>
</feature>
<dbReference type="InterPro" id="IPR053177">
    <property type="entry name" value="ADP-glucose_phosphorylase"/>
</dbReference>
<feature type="domain" description="DUF4921" evidence="3">
    <location>
        <begin position="105"/>
        <end position="331"/>
    </location>
</feature>